<evidence type="ECO:0000313" key="4">
    <source>
        <dbReference type="Proteomes" id="UP000701801"/>
    </source>
</evidence>
<feature type="compositionally biased region" description="Polar residues" evidence="2">
    <location>
        <begin position="90"/>
        <end position="104"/>
    </location>
</feature>
<feature type="compositionally biased region" description="Basic residues" evidence="2">
    <location>
        <begin position="1"/>
        <end position="17"/>
    </location>
</feature>
<sequence>MDFLRTRSRKTLKKPKSPKSPDSTSSLRSVAEDMAANSSPIEFHDDSSRSSEDAQLPPYEPTESLSPVSKNAMNALKITSSPTQDHKNSPRNSIRNSPHTTIRSVTADAVPLASISNESDRTTPTKSEKNNMPHATKPPAISTTHSSPPLSWQNSNAMPVGNGVVRSISSEFTLTRKYSNNNLHLNEENAAPNGNALAPGPQAPMQQWSSAVGRANLGKSGRVIDRLMSENDMLKRDLNIERLNTEESKQALRMAEAKMEQMAQEFESRLHEASVQKTLLKRKERQVEDMKGLIDVEKRKTEAALSTERTWKEELEKTQKEARIRVEEAENYAGLMEGRVSAMSSHWKDQGALLQKSVRGLETEIKTLCEERRNDDQKIKTLNGICDQQRTELIRLNEEKNRIFDLFDTYKKAQEDGLVDIKKHAKDQAKLNESLIDESKKTLGELRWALAVKKNVKDAQ</sequence>
<evidence type="ECO:0000256" key="2">
    <source>
        <dbReference type="SAM" id="MobiDB-lite"/>
    </source>
</evidence>
<reference evidence="3" key="1">
    <citation type="submission" date="2021-07" db="EMBL/GenBank/DDBJ databases">
        <authorList>
            <person name="Durling M."/>
        </authorList>
    </citation>
    <scope>NUCLEOTIDE SEQUENCE</scope>
</reference>
<name>A0A9N9LM35_9HELO</name>
<feature type="region of interest" description="Disordered" evidence="2">
    <location>
        <begin position="1"/>
        <end position="159"/>
    </location>
</feature>
<feature type="coiled-coil region" evidence="1">
    <location>
        <begin position="224"/>
        <end position="332"/>
    </location>
</feature>
<comment type="caution">
    <text evidence="3">The sequence shown here is derived from an EMBL/GenBank/DDBJ whole genome shotgun (WGS) entry which is preliminary data.</text>
</comment>
<feature type="compositionally biased region" description="Low complexity" evidence="2">
    <location>
        <begin position="20"/>
        <end position="29"/>
    </location>
</feature>
<gene>
    <name evidence="3" type="ORF">HYALB_00005605</name>
</gene>
<evidence type="ECO:0008006" key="5">
    <source>
        <dbReference type="Google" id="ProtNLM"/>
    </source>
</evidence>
<dbReference type="Proteomes" id="UP000701801">
    <property type="component" value="Unassembled WGS sequence"/>
</dbReference>
<evidence type="ECO:0000313" key="3">
    <source>
        <dbReference type="EMBL" id="CAG8975537.1"/>
    </source>
</evidence>
<evidence type="ECO:0000256" key="1">
    <source>
        <dbReference type="SAM" id="Coils"/>
    </source>
</evidence>
<keyword evidence="4" id="KW-1185">Reference proteome</keyword>
<protein>
    <recommendedName>
        <fullName evidence="5">SWI5-dependent HO expression protein 3</fullName>
    </recommendedName>
</protein>
<dbReference type="OrthoDB" id="3918393at2759"/>
<accession>A0A9N9LM35</accession>
<feature type="compositionally biased region" description="Basic and acidic residues" evidence="2">
    <location>
        <begin position="118"/>
        <end position="131"/>
    </location>
</feature>
<feature type="compositionally biased region" description="Polar residues" evidence="2">
    <location>
        <begin position="63"/>
        <end position="83"/>
    </location>
</feature>
<organism evidence="3 4">
    <name type="scientific">Hymenoscyphus albidus</name>
    <dbReference type="NCBI Taxonomy" id="595503"/>
    <lineage>
        <taxon>Eukaryota</taxon>
        <taxon>Fungi</taxon>
        <taxon>Dikarya</taxon>
        <taxon>Ascomycota</taxon>
        <taxon>Pezizomycotina</taxon>
        <taxon>Leotiomycetes</taxon>
        <taxon>Helotiales</taxon>
        <taxon>Helotiaceae</taxon>
        <taxon>Hymenoscyphus</taxon>
    </lineage>
</organism>
<feature type="compositionally biased region" description="Polar residues" evidence="2">
    <location>
        <begin position="141"/>
        <end position="157"/>
    </location>
</feature>
<dbReference type="AlphaFoldDB" id="A0A9N9LM35"/>
<dbReference type="EMBL" id="CAJVRM010000142">
    <property type="protein sequence ID" value="CAG8975537.1"/>
    <property type="molecule type" value="Genomic_DNA"/>
</dbReference>
<keyword evidence="1" id="KW-0175">Coiled coil</keyword>
<feature type="compositionally biased region" description="Basic and acidic residues" evidence="2">
    <location>
        <begin position="42"/>
        <end position="52"/>
    </location>
</feature>
<proteinExistence type="predicted"/>